<keyword evidence="18" id="KW-1185">Reference proteome</keyword>
<dbReference type="GO" id="GO:0050660">
    <property type="term" value="F:flavin adenine dinucleotide binding"/>
    <property type="evidence" value="ECO:0007669"/>
    <property type="project" value="TreeGrafter"/>
</dbReference>
<dbReference type="InterPro" id="IPR039799">
    <property type="entry name" value="ALR/ERV"/>
</dbReference>
<comment type="subcellular location">
    <subcellularLocation>
        <location evidence="2">Nucleus</location>
    </subcellularLocation>
</comment>
<dbReference type="GO" id="GO:0008270">
    <property type="term" value="F:zinc ion binding"/>
    <property type="evidence" value="ECO:0007669"/>
    <property type="project" value="UniProtKB-KW"/>
</dbReference>
<dbReference type="PROSITE" id="PS51324">
    <property type="entry name" value="ERV_ALR"/>
    <property type="match status" value="1"/>
</dbReference>
<feature type="compositionally biased region" description="Polar residues" evidence="15">
    <location>
        <begin position="581"/>
        <end position="595"/>
    </location>
</feature>
<evidence type="ECO:0000256" key="5">
    <source>
        <dbReference type="ARBA" id="ARBA00022737"/>
    </source>
</evidence>
<dbReference type="EC" id="1.8.3.2" evidence="14"/>
<dbReference type="EMBL" id="BAUL01000180">
    <property type="protein sequence ID" value="GAD96904.1"/>
    <property type="molecule type" value="Genomic_DNA"/>
</dbReference>
<evidence type="ECO:0000256" key="6">
    <source>
        <dbReference type="ARBA" id="ARBA00022771"/>
    </source>
</evidence>
<feature type="region of interest" description="Disordered" evidence="15">
    <location>
        <begin position="874"/>
        <end position="951"/>
    </location>
</feature>
<dbReference type="GO" id="GO:0016971">
    <property type="term" value="F:flavin-dependent sulfhydryl oxidase activity"/>
    <property type="evidence" value="ECO:0007669"/>
    <property type="project" value="InterPro"/>
</dbReference>
<protein>
    <recommendedName>
        <fullName evidence="14">Sulfhydryl oxidase</fullName>
        <ecNumber evidence="14">1.8.3.2</ecNumber>
    </recommendedName>
</protein>
<organism evidence="17 18">
    <name type="scientific">Byssochlamys spectabilis (strain No. 5 / NBRC 109023)</name>
    <name type="common">Paecilomyces variotii</name>
    <dbReference type="NCBI Taxonomy" id="1356009"/>
    <lineage>
        <taxon>Eukaryota</taxon>
        <taxon>Fungi</taxon>
        <taxon>Dikarya</taxon>
        <taxon>Ascomycota</taxon>
        <taxon>Pezizomycotina</taxon>
        <taxon>Eurotiomycetes</taxon>
        <taxon>Eurotiomycetidae</taxon>
        <taxon>Eurotiales</taxon>
        <taxon>Thermoascaceae</taxon>
        <taxon>Paecilomyces</taxon>
    </lineage>
</organism>
<evidence type="ECO:0000313" key="18">
    <source>
        <dbReference type="Proteomes" id="UP000018001"/>
    </source>
</evidence>
<evidence type="ECO:0000256" key="7">
    <source>
        <dbReference type="ARBA" id="ARBA00022827"/>
    </source>
</evidence>
<comment type="cofactor">
    <cofactor evidence="1 14">
        <name>FAD</name>
        <dbReference type="ChEBI" id="CHEBI:57692"/>
    </cofactor>
</comment>
<dbReference type="PANTHER" id="PTHR12645">
    <property type="entry name" value="ALR/ERV"/>
    <property type="match status" value="1"/>
</dbReference>
<dbReference type="InterPro" id="IPR036236">
    <property type="entry name" value="Znf_C2H2_sf"/>
</dbReference>
<comment type="similarity">
    <text evidence="12">Belongs to the UPF0743 family.</text>
</comment>
<feature type="region of interest" description="Disordered" evidence="15">
    <location>
        <begin position="728"/>
        <end position="854"/>
    </location>
</feature>
<keyword evidence="7 14" id="KW-0274">FAD</keyword>
<keyword evidence="8" id="KW-0862">Zinc</keyword>
<dbReference type="eggNOG" id="KOG3355">
    <property type="taxonomic scope" value="Eukaryota"/>
</dbReference>
<feature type="compositionally biased region" description="Basic residues" evidence="15">
    <location>
        <begin position="734"/>
        <end position="745"/>
    </location>
</feature>
<keyword evidence="10" id="KW-1015">Disulfide bond</keyword>
<accession>V5FGX5</accession>
<sequence>MANRPTIRLMLVGSIFVTFMIFMLFWLPQGPPSPATRAPGHLEKSTPNVVVKDEMLKGEVVMPKLGNETAKAELGRATWKYFHTMMARYPEDPTEEQQETLRSFVYLFSRLYPCGECASHFQQHLKKYPPQVSSRNAAAGWACFIHNEVNAMLDKPQFDCTKLGDFYDCGCAEDDEEEEKGAKTTGDKSHAEQATTKAKTTGNDKDVDWDAVSAVEISKEPMDHVLLRRRLIATAMIGEECAWCASFILSPGEGSYQTSSAAAHETAIGHLQAPRCRARWTRDVVGAGDAIPSDLCDRPPDILRCDGGTTHSGWPEDDRARYHQHRSSLLFLHLLATAIDLILPPTKKFPALIARSLPCLSHRPYIGHARSTLVAQPYSSLFAPSESPSRRPRCLIVSPTWTKHPSGRELSTTRVVNGRAAMVSFSCEACGDVLTKKKLDPHRGQCYGASFTCIDCMVHFQGTEYRSHTVWPGIETDRGDRRHIQNVAGHCGYPYTFATREGDDGNSDLAPTRIPLLQEADGSLIGLQRPNAILDPGIRACQCLIFCYFLSSIGCNSIGLIKYQGALYKEKPTKQQRQKGKNQATPNQIARSNPRTPYVEDAPDADAPISQHPPPPAPSPPPAAAGPSKSTTVATTGNPVNVFDFLVTDETPNASKVSLGGTKAQMQMVNHAPSLFQPSNALARLDNDVDDEDREYDIAYEENGFSYGAEPIKPSLYPNQTSNISMEFMTPAPKKSKDRRSRKDRHASPENEQINTTSDKKRKRGNTDAANVKTPHGEDTPMLDAPSSVINNAGTPVLNHSGLTGGLSRMLRSDASPTPDYEDYKDEHGNRRYQEPVSPLKRTRRADKEAANENGLGISVKGKAGRIMSMFGGSAVSGSSGSSNEPPSKALVRTRRRSSSEEEEGSRSLVKVHKSKKTHRVRNASDGHVISEPRKSKRKTSVHVNGDGHYELSRPSRRVKMIDYHRDSDRSRSRSPRGEGRMVVYRHSKTSDDELQREKARHFLSLVNKGPESERGCSVHKALKRFHRDFPSLAGSEDGDSARGRGRGRSRDHKAEEEKDLFRTLRLKRNDRGEIVVFF</sequence>
<dbReference type="InterPro" id="IPR017905">
    <property type="entry name" value="ERV/ALR_sulphydryl_oxidase"/>
</dbReference>
<evidence type="ECO:0000256" key="4">
    <source>
        <dbReference type="ARBA" id="ARBA00022723"/>
    </source>
</evidence>
<evidence type="ECO:0000313" key="17">
    <source>
        <dbReference type="EMBL" id="GAD96904.1"/>
    </source>
</evidence>
<keyword evidence="14" id="KW-0812">Transmembrane</keyword>
<dbReference type="PANTHER" id="PTHR12645:SF1">
    <property type="entry name" value="FAD-LINKED SULFHYDRYL OXIDASE ERV2"/>
    <property type="match status" value="1"/>
</dbReference>
<dbReference type="GO" id="GO:0005634">
    <property type="term" value="C:nucleus"/>
    <property type="evidence" value="ECO:0007669"/>
    <property type="project" value="UniProtKB-SubCell"/>
</dbReference>
<evidence type="ECO:0000256" key="13">
    <source>
        <dbReference type="PROSITE-ProRule" id="PRU01145"/>
    </source>
</evidence>
<dbReference type="GO" id="GO:0005739">
    <property type="term" value="C:mitochondrion"/>
    <property type="evidence" value="ECO:0007669"/>
    <property type="project" value="TreeGrafter"/>
</dbReference>
<dbReference type="Pfam" id="PF08790">
    <property type="entry name" value="zf-LYAR"/>
    <property type="match status" value="1"/>
</dbReference>
<feature type="compositionally biased region" description="Polar residues" evidence="15">
    <location>
        <begin position="192"/>
        <end position="201"/>
    </location>
</feature>
<dbReference type="InterPro" id="IPR036774">
    <property type="entry name" value="ERV/ALR_sulphydryl_oxid_sf"/>
</dbReference>
<keyword evidence="4" id="KW-0479">Metal-binding</keyword>
<dbReference type="InterPro" id="IPR014898">
    <property type="entry name" value="Znf_C2H2_LYAR"/>
</dbReference>
<name>V5FGX5_BYSSN</name>
<evidence type="ECO:0000259" key="16">
    <source>
        <dbReference type="PROSITE" id="PS51324"/>
    </source>
</evidence>
<feature type="transmembrane region" description="Helical" evidence="14">
    <location>
        <begin position="7"/>
        <end position="27"/>
    </location>
</feature>
<keyword evidence="9 14" id="KW-0560">Oxidoreductase</keyword>
<gene>
    <name evidence="17" type="ORF">PVAR5_5570</name>
</gene>
<evidence type="ECO:0000256" key="8">
    <source>
        <dbReference type="ARBA" id="ARBA00022833"/>
    </source>
</evidence>
<dbReference type="FunFam" id="3.30.1490.490:FF:000001">
    <property type="entry name" value="cell growth-regulating nucleolar protein-like"/>
    <property type="match status" value="1"/>
</dbReference>
<dbReference type="Gene3D" id="3.30.1490.490">
    <property type="match status" value="1"/>
</dbReference>
<feature type="compositionally biased region" description="Basic and acidic residues" evidence="15">
    <location>
        <begin position="923"/>
        <end position="934"/>
    </location>
</feature>
<dbReference type="Proteomes" id="UP000018001">
    <property type="component" value="Unassembled WGS sequence"/>
</dbReference>
<evidence type="ECO:0000256" key="2">
    <source>
        <dbReference type="ARBA" id="ARBA00004123"/>
    </source>
</evidence>
<feature type="compositionally biased region" description="Basic and acidic residues" evidence="15">
    <location>
        <begin position="180"/>
        <end position="191"/>
    </location>
</feature>
<dbReference type="AlphaFoldDB" id="V5FGX5"/>
<evidence type="ECO:0000256" key="15">
    <source>
        <dbReference type="SAM" id="MobiDB-lite"/>
    </source>
</evidence>
<proteinExistence type="inferred from homology"/>
<keyword evidence="14" id="KW-1133">Transmembrane helix</keyword>
<dbReference type="SUPFAM" id="SSF57667">
    <property type="entry name" value="beta-beta-alpha zinc fingers"/>
    <property type="match status" value="1"/>
</dbReference>
<dbReference type="InParanoid" id="V5FGX5"/>
<feature type="compositionally biased region" description="Basic residues" evidence="15">
    <location>
        <begin position="910"/>
        <end position="922"/>
    </location>
</feature>
<dbReference type="Pfam" id="PF04777">
    <property type="entry name" value="Evr1_Alr"/>
    <property type="match status" value="1"/>
</dbReference>
<evidence type="ECO:0000256" key="14">
    <source>
        <dbReference type="RuleBase" id="RU371123"/>
    </source>
</evidence>
<evidence type="ECO:0000256" key="10">
    <source>
        <dbReference type="ARBA" id="ARBA00023157"/>
    </source>
</evidence>
<feature type="compositionally biased region" description="Low complexity" evidence="15">
    <location>
        <begin position="874"/>
        <end position="883"/>
    </location>
</feature>
<feature type="region of interest" description="Disordered" evidence="15">
    <location>
        <begin position="1028"/>
        <end position="1059"/>
    </location>
</feature>
<comment type="caution">
    <text evidence="17">The sequence shown here is derived from an EMBL/GenBank/DDBJ whole genome shotgun (WGS) entry which is preliminary data.</text>
</comment>
<evidence type="ECO:0000256" key="3">
    <source>
        <dbReference type="ARBA" id="ARBA00022630"/>
    </source>
</evidence>
<keyword evidence="14" id="KW-0472">Membrane</keyword>
<comment type="catalytic activity">
    <reaction evidence="14">
        <text>2 R'C(R)SH + O2 = R'C(R)S-S(R)CR' + H2O2</text>
        <dbReference type="Rhea" id="RHEA:17357"/>
        <dbReference type="ChEBI" id="CHEBI:15379"/>
        <dbReference type="ChEBI" id="CHEBI:16240"/>
        <dbReference type="ChEBI" id="CHEBI:16520"/>
        <dbReference type="ChEBI" id="CHEBI:17412"/>
        <dbReference type="EC" id="1.8.3.2"/>
    </reaction>
</comment>
<feature type="region of interest" description="Disordered" evidence="15">
    <location>
        <begin position="572"/>
        <end position="635"/>
    </location>
</feature>
<dbReference type="HOGENOM" id="CLU_286365_0_0_1"/>
<evidence type="ECO:0000256" key="12">
    <source>
        <dbReference type="ARBA" id="ARBA00061084"/>
    </source>
</evidence>
<evidence type="ECO:0000256" key="1">
    <source>
        <dbReference type="ARBA" id="ARBA00001974"/>
    </source>
</evidence>
<keyword evidence="11" id="KW-0539">Nucleus</keyword>
<feature type="compositionally biased region" description="Pro residues" evidence="15">
    <location>
        <begin position="611"/>
        <end position="624"/>
    </location>
</feature>
<keyword evidence="5" id="KW-0677">Repeat</keyword>
<dbReference type="SUPFAM" id="SSF69000">
    <property type="entry name" value="FAD-dependent thiol oxidase"/>
    <property type="match status" value="1"/>
</dbReference>
<dbReference type="Gene3D" id="1.20.120.310">
    <property type="entry name" value="ERV/ALR sulfhydryl oxidase domain"/>
    <property type="match status" value="1"/>
</dbReference>
<feature type="region of interest" description="Disordered" evidence="15">
    <location>
        <begin position="180"/>
        <end position="205"/>
    </location>
</feature>
<dbReference type="OrthoDB" id="21474at2759"/>
<reference evidence="18" key="1">
    <citation type="journal article" date="2014" name="Genome Announc.">
        <title>Draft genome sequence of the formaldehyde-resistant fungus Byssochlamys spectabilis No. 5 (anamorph Paecilomyces variotii No. 5) (NBRC109023).</title>
        <authorList>
            <person name="Oka T."/>
            <person name="Ekino K."/>
            <person name="Fukuda K."/>
            <person name="Nomura Y."/>
        </authorList>
    </citation>
    <scope>NUCLEOTIDE SEQUENCE [LARGE SCALE GENOMIC DNA]</scope>
    <source>
        <strain evidence="18">No. 5 / NBRC 109023</strain>
    </source>
</reference>
<evidence type="ECO:0000256" key="11">
    <source>
        <dbReference type="ARBA" id="ARBA00023242"/>
    </source>
</evidence>
<dbReference type="PROSITE" id="PS51804">
    <property type="entry name" value="ZF_C2HC_LYAR"/>
    <property type="match status" value="2"/>
</dbReference>
<dbReference type="FunFam" id="1.20.120.310:FF:000002">
    <property type="entry name" value="Sulfhydryl oxidase"/>
    <property type="match status" value="1"/>
</dbReference>
<feature type="domain" description="ERV/ALR sulfhydryl oxidase" evidence="16">
    <location>
        <begin position="67"/>
        <end position="167"/>
    </location>
</feature>
<evidence type="ECO:0000256" key="9">
    <source>
        <dbReference type="ARBA" id="ARBA00023002"/>
    </source>
</evidence>
<feature type="compositionally biased region" description="Basic and acidic residues" evidence="15">
    <location>
        <begin position="825"/>
        <end position="834"/>
    </location>
</feature>
<keyword evidence="6 13" id="KW-0863">Zinc-finger</keyword>
<keyword evidence="3 14" id="KW-0285">Flavoprotein</keyword>